<gene>
    <name evidence="1" type="ORF">M6B38_366690</name>
</gene>
<accession>A0AAX6GHF8</accession>
<reference evidence="1" key="2">
    <citation type="submission" date="2023-04" db="EMBL/GenBank/DDBJ databases">
        <authorList>
            <person name="Bruccoleri R.E."/>
            <person name="Oakeley E.J."/>
            <person name="Faust A.-M."/>
            <person name="Dessus-Babus S."/>
            <person name="Altorfer M."/>
            <person name="Burckhardt D."/>
            <person name="Oertli M."/>
            <person name="Naumann U."/>
            <person name="Petersen F."/>
            <person name="Wong J."/>
        </authorList>
    </citation>
    <scope>NUCLEOTIDE SEQUENCE</scope>
    <source>
        <strain evidence="1">GSM-AAB239-AS_SAM_17_03QT</strain>
        <tissue evidence="1">Leaf</tissue>
    </source>
</reference>
<evidence type="ECO:0000313" key="1">
    <source>
        <dbReference type="EMBL" id="KAJ6827768.1"/>
    </source>
</evidence>
<sequence>MLMILQLELNFYLNLIRIDRIYFPDMYGYFTVIFPNHCMDIVGMVANAAAMNSNNESIS</sequence>
<keyword evidence="2" id="KW-1185">Reference proteome</keyword>
<dbReference type="AlphaFoldDB" id="A0AAX6GHF8"/>
<organism evidence="1 2">
    <name type="scientific">Iris pallida</name>
    <name type="common">Sweet iris</name>
    <dbReference type="NCBI Taxonomy" id="29817"/>
    <lineage>
        <taxon>Eukaryota</taxon>
        <taxon>Viridiplantae</taxon>
        <taxon>Streptophyta</taxon>
        <taxon>Embryophyta</taxon>
        <taxon>Tracheophyta</taxon>
        <taxon>Spermatophyta</taxon>
        <taxon>Magnoliopsida</taxon>
        <taxon>Liliopsida</taxon>
        <taxon>Asparagales</taxon>
        <taxon>Iridaceae</taxon>
        <taxon>Iridoideae</taxon>
        <taxon>Irideae</taxon>
        <taxon>Iris</taxon>
    </lineage>
</organism>
<dbReference type="Proteomes" id="UP001140949">
    <property type="component" value="Unassembled WGS sequence"/>
</dbReference>
<comment type="caution">
    <text evidence="1">The sequence shown here is derived from an EMBL/GenBank/DDBJ whole genome shotgun (WGS) entry which is preliminary data.</text>
</comment>
<evidence type="ECO:0000313" key="2">
    <source>
        <dbReference type="Proteomes" id="UP001140949"/>
    </source>
</evidence>
<proteinExistence type="predicted"/>
<name>A0AAX6GHF8_IRIPA</name>
<protein>
    <submittedName>
        <fullName evidence="1">Uncharacterized protein</fullName>
    </submittedName>
</protein>
<reference evidence="1" key="1">
    <citation type="journal article" date="2023" name="GigaByte">
        <title>Genome assembly of the bearded iris, Iris pallida Lam.</title>
        <authorList>
            <person name="Bruccoleri R.E."/>
            <person name="Oakeley E.J."/>
            <person name="Faust A.M.E."/>
            <person name="Altorfer M."/>
            <person name="Dessus-Babus S."/>
            <person name="Burckhardt D."/>
            <person name="Oertli M."/>
            <person name="Naumann U."/>
            <person name="Petersen F."/>
            <person name="Wong J."/>
        </authorList>
    </citation>
    <scope>NUCLEOTIDE SEQUENCE</scope>
    <source>
        <strain evidence="1">GSM-AAB239-AS_SAM_17_03QT</strain>
    </source>
</reference>
<dbReference type="EMBL" id="JANAVB010019834">
    <property type="protein sequence ID" value="KAJ6827768.1"/>
    <property type="molecule type" value="Genomic_DNA"/>
</dbReference>